<sequence length="86" mass="10295">QTEVTTVDVKWSICELGLPIFEKAWVKHTIYFIKFEALSVLDHLLKYLKNKESFNFAFMDADKVNYSNYHDKLLELLRRKGVFFFL</sequence>
<dbReference type="Pfam" id="PF01596">
    <property type="entry name" value="Methyltransf_3"/>
    <property type="match status" value="1"/>
</dbReference>
<dbReference type="GO" id="GO:0032259">
    <property type="term" value="P:methylation"/>
    <property type="evidence" value="ECO:0007669"/>
    <property type="project" value="UniProtKB-KW"/>
</dbReference>
<dbReference type="Gene3D" id="3.40.50.150">
    <property type="entry name" value="Vaccinia Virus protein VP39"/>
    <property type="match status" value="1"/>
</dbReference>
<dbReference type="Proteomes" id="UP000653305">
    <property type="component" value="Unassembled WGS sequence"/>
</dbReference>
<dbReference type="PROSITE" id="PS51682">
    <property type="entry name" value="SAM_OMT_I"/>
    <property type="match status" value="1"/>
</dbReference>
<dbReference type="SUPFAM" id="SSF53335">
    <property type="entry name" value="S-adenosyl-L-methionine-dependent methyltransferases"/>
    <property type="match status" value="1"/>
</dbReference>
<accession>A0A830BUS3</accession>
<reference evidence="6" key="1">
    <citation type="submission" date="2020-07" db="EMBL/GenBank/DDBJ databases">
        <title>Ethylene signaling mediates host invasion by parasitic plants.</title>
        <authorList>
            <person name="Yoshida S."/>
        </authorList>
    </citation>
    <scope>NUCLEOTIDE SEQUENCE</scope>
    <source>
        <strain evidence="6">Okayama</strain>
    </source>
</reference>
<evidence type="ECO:0000256" key="1">
    <source>
        <dbReference type="ARBA" id="ARBA00022603"/>
    </source>
</evidence>
<evidence type="ECO:0000256" key="4">
    <source>
        <dbReference type="ARBA" id="ARBA00022733"/>
    </source>
</evidence>
<dbReference type="PANTHER" id="PTHR10509">
    <property type="entry name" value="O-METHYLTRANSFERASE-RELATED"/>
    <property type="match status" value="1"/>
</dbReference>
<dbReference type="InterPro" id="IPR029063">
    <property type="entry name" value="SAM-dependent_MTases_sf"/>
</dbReference>
<dbReference type="PANTHER" id="PTHR10509:SF82">
    <property type="entry name" value="CAFFEOYL-COA O-METHYLTRANSFERASE-LIKE"/>
    <property type="match status" value="1"/>
</dbReference>
<comment type="caution">
    <text evidence="6">The sequence shown here is derived from an EMBL/GenBank/DDBJ whole genome shotgun (WGS) entry which is preliminary data.</text>
</comment>
<evidence type="ECO:0000313" key="6">
    <source>
        <dbReference type="EMBL" id="GFP89899.1"/>
    </source>
</evidence>
<dbReference type="OrthoDB" id="10251242at2759"/>
<dbReference type="GO" id="GO:0008757">
    <property type="term" value="F:S-adenosylmethionine-dependent methyltransferase activity"/>
    <property type="evidence" value="ECO:0007669"/>
    <property type="project" value="TreeGrafter"/>
</dbReference>
<dbReference type="GO" id="GO:0008171">
    <property type="term" value="F:O-methyltransferase activity"/>
    <property type="evidence" value="ECO:0007669"/>
    <property type="project" value="InterPro"/>
</dbReference>
<evidence type="ECO:0000256" key="3">
    <source>
        <dbReference type="ARBA" id="ARBA00022691"/>
    </source>
</evidence>
<keyword evidence="1 6" id="KW-0489">Methyltransferase</keyword>
<dbReference type="GO" id="GO:0009809">
    <property type="term" value="P:lignin biosynthetic process"/>
    <property type="evidence" value="ECO:0007669"/>
    <property type="project" value="UniProtKB-KW"/>
</dbReference>
<evidence type="ECO:0000256" key="2">
    <source>
        <dbReference type="ARBA" id="ARBA00022679"/>
    </source>
</evidence>
<organism evidence="6 7">
    <name type="scientific">Phtheirospermum japonicum</name>
    <dbReference type="NCBI Taxonomy" id="374723"/>
    <lineage>
        <taxon>Eukaryota</taxon>
        <taxon>Viridiplantae</taxon>
        <taxon>Streptophyta</taxon>
        <taxon>Embryophyta</taxon>
        <taxon>Tracheophyta</taxon>
        <taxon>Spermatophyta</taxon>
        <taxon>Magnoliopsida</taxon>
        <taxon>eudicotyledons</taxon>
        <taxon>Gunneridae</taxon>
        <taxon>Pentapetalae</taxon>
        <taxon>asterids</taxon>
        <taxon>lamiids</taxon>
        <taxon>Lamiales</taxon>
        <taxon>Orobanchaceae</taxon>
        <taxon>Orobanchaceae incertae sedis</taxon>
        <taxon>Phtheirospermum</taxon>
    </lineage>
</organism>
<dbReference type="EMBL" id="BMAC01000203">
    <property type="protein sequence ID" value="GFP89899.1"/>
    <property type="molecule type" value="Genomic_DNA"/>
</dbReference>
<dbReference type="InterPro" id="IPR050362">
    <property type="entry name" value="Cation-dep_OMT"/>
</dbReference>
<comment type="similarity">
    <text evidence="5">Belongs to the class I-like SAM-binding methyltransferase superfamily. Cation-dependent O-methyltransferase family.</text>
</comment>
<feature type="non-terminal residue" evidence="6">
    <location>
        <position position="1"/>
    </location>
</feature>
<dbReference type="AlphaFoldDB" id="A0A830BUS3"/>
<gene>
    <name evidence="6" type="ORF">PHJA_001133700</name>
</gene>
<keyword evidence="4" id="KW-0438">Lignin biosynthesis</keyword>
<evidence type="ECO:0000313" key="7">
    <source>
        <dbReference type="Proteomes" id="UP000653305"/>
    </source>
</evidence>
<evidence type="ECO:0000256" key="5">
    <source>
        <dbReference type="ARBA" id="ARBA00023453"/>
    </source>
</evidence>
<keyword evidence="3" id="KW-0949">S-adenosyl-L-methionine</keyword>
<name>A0A830BUS3_9LAMI</name>
<protein>
    <submittedName>
        <fullName evidence="6">Caffeoyl-coa o-methyltransferase</fullName>
    </submittedName>
</protein>
<dbReference type="InterPro" id="IPR002935">
    <property type="entry name" value="SAM_O-MeTrfase"/>
</dbReference>
<keyword evidence="2 6" id="KW-0808">Transferase</keyword>
<keyword evidence="7" id="KW-1185">Reference proteome</keyword>
<proteinExistence type="inferred from homology"/>
<dbReference type="UniPathway" id="UPA00711"/>